<evidence type="ECO:0000313" key="1">
    <source>
        <dbReference type="EMBL" id="GAA4629406.1"/>
    </source>
</evidence>
<organism evidence="1 2">
    <name type="scientific">Actinoallomurus vinaceus</name>
    <dbReference type="NCBI Taxonomy" id="1080074"/>
    <lineage>
        <taxon>Bacteria</taxon>
        <taxon>Bacillati</taxon>
        <taxon>Actinomycetota</taxon>
        <taxon>Actinomycetes</taxon>
        <taxon>Streptosporangiales</taxon>
        <taxon>Thermomonosporaceae</taxon>
        <taxon>Actinoallomurus</taxon>
    </lineage>
</organism>
<evidence type="ECO:0000313" key="2">
    <source>
        <dbReference type="Proteomes" id="UP001501442"/>
    </source>
</evidence>
<gene>
    <name evidence="1" type="ORF">GCM10023196_050110</name>
</gene>
<comment type="caution">
    <text evidence="1">The sequence shown here is derived from an EMBL/GenBank/DDBJ whole genome shotgun (WGS) entry which is preliminary data.</text>
</comment>
<protein>
    <submittedName>
        <fullName evidence="1">Uncharacterized protein</fullName>
    </submittedName>
</protein>
<accession>A0ABP8UDA9</accession>
<name>A0ABP8UDA9_9ACTN</name>
<sequence length="258" mass="28048">MRHEDEPLLYVLDYPGFRTEARVDDLQLDQYGVRVRNLLRHPLPRAVDATAYASRIIAGVSPGEGPVAAVAAYCTSASFAFEVASATARSQQKPPVIILFNAEAGTPEMILDSYRTALSGIGARSPEQDLSSRADMSLLSEDPERFVDALVQNVERAVVATLRTAGSSEEEATESARHMANTYADWLSHLVAACHSSVCSWSGNVVNITSADGPQKEFAFESDTVRNVRMACDRAQLLRSEATRSVVLSAFEAHRTLS</sequence>
<proteinExistence type="predicted"/>
<reference evidence="2" key="1">
    <citation type="journal article" date="2019" name="Int. J. Syst. Evol. Microbiol.">
        <title>The Global Catalogue of Microorganisms (GCM) 10K type strain sequencing project: providing services to taxonomists for standard genome sequencing and annotation.</title>
        <authorList>
            <consortium name="The Broad Institute Genomics Platform"/>
            <consortium name="The Broad Institute Genome Sequencing Center for Infectious Disease"/>
            <person name="Wu L."/>
            <person name="Ma J."/>
        </authorList>
    </citation>
    <scope>NUCLEOTIDE SEQUENCE [LARGE SCALE GENOMIC DNA]</scope>
    <source>
        <strain evidence="2">JCM 17939</strain>
    </source>
</reference>
<dbReference type="Proteomes" id="UP001501442">
    <property type="component" value="Unassembled WGS sequence"/>
</dbReference>
<dbReference type="RefSeq" id="WP_345433425.1">
    <property type="nucleotide sequence ID" value="NZ_BAABHK010000007.1"/>
</dbReference>
<keyword evidence="2" id="KW-1185">Reference proteome</keyword>
<dbReference type="EMBL" id="BAABHK010000007">
    <property type="protein sequence ID" value="GAA4629406.1"/>
    <property type="molecule type" value="Genomic_DNA"/>
</dbReference>